<feature type="domain" description="DNA2/NAM7 helicase-like C-terminal" evidence="9">
    <location>
        <begin position="923"/>
        <end position="1106"/>
    </location>
</feature>
<evidence type="ECO:0000313" key="10">
    <source>
        <dbReference type="EMBL" id="KAJ8655385.1"/>
    </source>
</evidence>
<dbReference type="Pfam" id="PF13086">
    <property type="entry name" value="AAA_11"/>
    <property type="match status" value="1"/>
</dbReference>
<name>A0AAD7XUW4_9FUNG</name>
<keyword evidence="11" id="KW-1185">Reference proteome</keyword>
<evidence type="ECO:0000256" key="6">
    <source>
        <dbReference type="SAM" id="MobiDB-lite"/>
    </source>
</evidence>
<dbReference type="InterPro" id="IPR041677">
    <property type="entry name" value="DNA2/NAM7_AAA_11"/>
</dbReference>
<sequence length="1145" mass="128094">MNFATRSTPLSIYLPQPIHPIQLMDVDGHIVAHFVVLFTAQKLKKFKTWQDGTMKYYSFNRKLVLTDEKGYHIDKKFNRKGVPDVGDEIEFDGHLVTVESFESQEPYVNEVVTRPSGMTTTSSRPIMHPVTATPPPPSSSITQTNVNQPNDNRHGRKRLRPIGNRPLGLSAPRIQPSLSAPHPSTTPTPSSITHDTNDQHIRLSRVSSVEPTNIATSPQPHISSTIVEYQQPHNNNQQPNSTTNTRVHTQHIPQSIASTQPSIITLDPSQQIANIQQEPNSSSLRKRPIEPDPIETLDLDWDVDIDESINTAPSTKQPSSIQTPNPPSNNASTTTTPATTNSRTPAPPRRMRVGISKRSLPNVPGEHQPITTSNDNPSSSNARGSFVSAATVIPDEAMDQEPEAANNIPTPTGSAKPFKSPLAEGAPVPLVLQFPTREKTMTIMKTKKYQKRTRVVPSRIPNVNQYKEVFRKMIHEHLQIMLTNYAVYYFSVQSTLGNQQRGDIERQFRYKGIGFYSTTLHSDGRYQESLRFRIRIRNREHHSKYNKDDIWVISRSSNFEPHGTFLARSTFYGPFADGMLEIECLSPRDARVASQLVVQNGNLCALRSISATTEFMMLDHLDDKLDRLPLMPFLLGDGKGKKKKKDKEPLHQNMTNEPDFIRLRREDNIDVEKKIKETIDRYHLNEDQESVLRQVAKSIIIAPGWNDETANPIVLVHGVFGSGKSYLAAVIIIFLRDIIDTACLHREPDDLITFRILVSSNTNVAVDRILASLLKLGYDEFVRIGSLKKIAKAVLPYTAKAKASGNDEIKELEQMLEDPHNSEEDADLIASTLQRFRKNENSFQVQYAQVVGTTCVASTFEVFNGVTFSLALLDEASQLMEPLSMVPLSRFLCSRLLMIGDPLQLPPTVTTACDEHNTGEGIDKTLFDRLTEMGHQSIMLRTQYRCHPSISAISNHLFYGRRLRNGITEGDRSPIISGLPNLAFVEIPGQEQKSPRNQSFWNETEIAIAAHITEALSNLGVPASDIGIVALYKEQADRLAAHVGSNAQDRKQHVQISTVDAFQGGEKDVIILSTVRTTNSAFIDNPPRVNVALTRAKRHLFILGKQGLLMGSDIWSSILTQCQDSAFTSHDFARLLSQLQLNREL</sequence>
<keyword evidence="4" id="KW-0347">Helicase</keyword>
<evidence type="ECO:0000256" key="3">
    <source>
        <dbReference type="ARBA" id="ARBA00022801"/>
    </source>
</evidence>
<dbReference type="EMBL" id="JARTCD010000049">
    <property type="protein sequence ID" value="KAJ8655385.1"/>
    <property type="molecule type" value="Genomic_DNA"/>
</dbReference>
<dbReference type="SUPFAM" id="SSF52540">
    <property type="entry name" value="P-loop containing nucleoside triphosphate hydrolases"/>
    <property type="match status" value="1"/>
</dbReference>
<feature type="domain" description="5'-3' DNA helicase ZGRF1-like N-terminal" evidence="7">
    <location>
        <begin position="31"/>
        <end position="104"/>
    </location>
</feature>
<evidence type="ECO:0000256" key="1">
    <source>
        <dbReference type="ARBA" id="ARBA00007913"/>
    </source>
</evidence>
<protein>
    <recommendedName>
        <fullName evidence="12">P-loop containing nucleoside triphosphate hydrolase protein</fullName>
    </recommendedName>
</protein>
<accession>A0AAD7XUW4</accession>
<gene>
    <name evidence="10" type="ORF">O0I10_008877</name>
</gene>
<dbReference type="GeneID" id="83216284"/>
<evidence type="ECO:0000256" key="2">
    <source>
        <dbReference type="ARBA" id="ARBA00022741"/>
    </source>
</evidence>
<dbReference type="RefSeq" id="XP_058340298.1">
    <property type="nucleotide sequence ID" value="XM_058488878.1"/>
</dbReference>
<dbReference type="GO" id="GO:0005524">
    <property type="term" value="F:ATP binding"/>
    <property type="evidence" value="ECO:0007669"/>
    <property type="project" value="UniProtKB-KW"/>
</dbReference>
<evidence type="ECO:0000259" key="8">
    <source>
        <dbReference type="Pfam" id="PF13086"/>
    </source>
</evidence>
<dbReference type="InterPro" id="IPR027417">
    <property type="entry name" value="P-loop_NTPase"/>
</dbReference>
<dbReference type="InterPro" id="IPR045055">
    <property type="entry name" value="DNA2/NAM7-like"/>
</dbReference>
<evidence type="ECO:0000313" key="11">
    <source>
        <dbReference type="Proteomes" id="UP001234581"/>
    </source>
</evidence>
<dbReference type="Gene3D" id="3.40.50.300">
    <property type="entry name" value="P-loop containing nucleotide triphosphate hydrolases"/>
    <property type="match status" value="2"/>
</dbReference>
<keyword evidence="5" id="KW-0067">ATP-binding</keyword>
<dbReference type="Pfam" id="PF13087">
    <property type="entry name" value="AAA_12"/>
    <property type="match status" value="1"/>
</dbReference>
<evidence type="ECO:0008006" key="12">
    <source>
        <dbReference type="Google" id="ProtNLM"/>
    </source>
</evidence>
<evidence type="ECO:0000256" key="5">
    <source>
        <dbReference type="ARBA" id="ARBA00022840"/>
    </source>
</evidence>
<dbReference type="PANTHER" id="PTHR10887:SF531">
    <property type="entry name" value="PROTEIN ZGRF1"/>
    <property type="match status" value="1"/>
</dbReference>
<comment type="caution">
    <text evidence="10">The sequence shown here is derived from an EMBL/GenBank/DDBJ whole genome shotgun (WGS) entry which is preliminary data.</text>
</comment>
<feature type="region of interest" description="Disordered" evidence="6">
    <location>
        <begin position="115"/>
        <end position="196"/>
    </location>
</feature>
<dbReference type="Pfam" id="PF10382">
    <property type="entry name" value="ZGRF1-like_N"/>
    <property type="match status" value="1"/>
</dbReference>
<feature type="compositionally biased region" description="Polar residues" evidence="6">
    <location>
        <begin position="141"/>
        <end position="150"/>
    </location>
</feature>
<dbReference type="PANTHER" id="PTHR10887">
    <property type="entry name" value="DNA2/NAM7 HELICASE FAMILY"/>
    <property type="match status" value="1"/>
</dbReference>
<dbReference type="InterPro" id="IPR018838">
    <property type="entry name" value="ZGRF1-like_N"/>
</dbReference>
<dbReference type="GO" id="GO:0016787">
    <property type="term" value="F:hydrolase activity"/>
    <property type="evidence" value="ECO:0007669"/>
    <property type="project" value="UniProtKB-KW"/>
</dbReference>
<evidence type="ECO:0000259" key="7">
    <source>
        <dbReference type="Pfam" id="PF10382"/>
    </source>
</evidence>
<feature type="compositionally biased region" description="Polar residues" evidence="6">
    <location>
        <begin position="309"/>
        <end position="322"/>
    </location>
</feature>
<evidence type="ECO:0000256" key="4">
    <source>
        <dbReference type="ARBA" id="ARBA00022806"/>
    </source>
</evidence>
<dbReference type="GO" id="GO:0016604">
    <property type="term" value="C:nuclear body"/>
    <property type="evidence" value="ECO:0007669"/>
    <property type="project" value="TreeGrafter"/>
</dbReference>
<organism evidence="10 11">
    <name type="scientific">Lichtheimia ornata</name>
    <dbReference type="NCBI Taxonomy" id="688661"/>
    <lineage>
        <taxon>Eukaryota</taxon>
        <taxon>Fungi</taxon>
        <taxon>Fungi incertae sedis</taxon>
        <taxon>Mucoromycota</taxon>
        <taxon>Mucoromycotina</taxon>
        <taxon>Mucoromycetes</taxon>
        <taxon>Mucorales</taxon>
        <taxon>Lichtheimiaceae</taxon>
        <taxon>Lichtheimia</taxon>
    </lineage>
</organism>
<reference evidence="10 11" key="1">
    <citation type="submission" date="2023-03" db="EMBL/GenBank/DDBJ databases">
        <title>Genome sequence of Lichtheimia ornata CBS 291.66.</title>
        <authorList>
            <person name="Mohabir J.T."/>
            <person name="Shea T.P."/>
            <person name="Kurbessoian T."/>
            <person name="Berby B."/>
            <person name="Fontaine J."/>
            <person name="Livny J."/>
            <person name="Gnirke A."/>
            <person name="Stajich J.E."/>
            <person name="Cuomo C.A."/>
        </authorList>
    </citation>
    <scope>NUCLEOTIDE SEQUENCE [LARGE SCALE GENOMIC DNA]</scope>
    <source>
        <strain evidence="10">CBS 291.66</strain>
    </source>
</reference>
<dbReference type="GO" id="GO:0004386">
    <property type="term" value="F:helicase activity"/>
    <property type="evidence" value="ECO:0007669"/>
    <property type="project" value="UniProtKB-KW"/>
</dbReference>
<dbReference type="CDD" id="cd18808">
    <property type="entry name" value="SF1_C_Upf1"/>
    <property type="match status" value="1"/>
</dbReference>
<dbReference type="InterPro" id="IPR047187">
    <property type="entry name" value="SF1_C_Upf1"/>
</dbReference>
<proteinExistence type="inferred from homology"/>
<evidence type="ECO:0000259" key="9">
    <source>
        <dbReference type="Pfam" id="PF13087"/>
    </source>
</evidence>
<dbReference type="FunFam" id="3.40.50.300:FF:000326">
    <property type="entry name" value="P-loop containing nucleoside triphosphate hydrolase"/>
    <property type="match status" value="1"/>
</dbReference>
<feature type="compositionally biased region" description="Low complexity" evidence="6">
    <location>
        <begin position="176"/>
        <end position="194"/>
    </location>
</feature>
<dbReference type="Proteomes" id="UP001234581">
    <property type="component" value="Unassembled WGS sequence"/>
</dbReference>
<feature type="region of interest" description="Disordered" evidence="6">
    <location>
        <begin position="309"/>
        <end position="383"/>
    </location>
</feature>
<comment type="similarity">
    <text evidence="1">Belongs to the DNA2/NAM7 helicase family.</text>
</comment>
<dbReference type="AlphaFoldDB" id="A0AAD7XUW4"/>
<feature type="compositionally biased region" description="Polar residues" evidence="6">
    <location>
        <begin position="369"/>
        <end position="383"/>
    </location>
</feature>
<dbReference type="InterPro" id="IPR041679">
    <property type="entry name" value="DNA2/NAM7-like_C"/>
</dbReference>
<dbReference type="GO" id="GO:0001147">
    <property type="term" value="F:transcription termination site sequence-specific DNA binding"/>
    <property type="evidence" value="ECO:0007669"/>
    <property type="project" value="TreeGrafter"/>
</dbReference>
<feature type="domain" description="DNA2/NAM7 helicase helicase" evidence="8">
    <location>
        <begin position="815"/>
        <end position="910"/>
    </location>
</feature>
<keyword evidence="3" id="KW-0378">Hydrolase</keyword>
<keyword evidence="2" id="KW-0547">Nucleotide-binding</keyword>
<feature type="compositionally biased region" description="Low complexity" evidence="6">
    <location>
        <begin position="328"/>
        <end position="344"/>
    </location>
</feature>
<dbReference type="GO" id="GO:0005694">
    <property type="term" value="C:chromosome"/>
    <property type="evidence" value="ECO:0007669"/>
    <property type="project" value="UniProtKB-ARBA"/>
</dbReference>
<dbReference type="GO" id="GO:0006369">
    <property type="term" value="P:termination of RNA polymerase II transcription"/>
    <property type="evidence" value="ECO:0007669"/>
    <property type="project" value="TreeGrafter"/>
</dbReference>